<evidence type="ECO:0000313" key="2">
    <source>
        <dbReference type="Proteomes" id="UP000069030"/>
    </source>
</evidence>
<sequence length="218" mass="25715">MKKKILPILLFSLSTFIYGQDKGIKKPIVIPSDSIEVVFTDIEEILEHKELGLSKRQEAVFKVKNEYVKRDLKVLNDRTDMLPVEKNETEKKIKESYVLFIERTLSNSQLDLWSKIKKESEFIAPDNGLKSDIKDLNDAFKDEQKEIYDRYKSDRKIFAAQRKVRFKRKEKSKAKLVEYYNTPVEDNNVMSLEEIKILMQELDTSLNDEESIDSKFDY</sequence>
<dbReference type="EMBL" id="CP013691">
    <property type="protein sequence ID" value="ALU28459.1"/>
    <property type="molecule type" value="Genomic_DNA"/>
</dbReference>
<protein>
    <submittedName>
        <fullName evidence="1">Uncharacterized protein</fullName>
    </submittedName>
</protein>
<reference evidence="2" key="1">
    <citation type="journal article" date="2016" name="J. Zhejiang Univ. Sci. B">
        <title>Antibiotic resistance mechanisms of Myroides sp.</title>
        <authorList>
            <person name="Hu S."/>
            <person name="Yuan S."/>
            <person name="Qu H."/>
            <person name="Jiang T."/>
            <person name="Zhou Y."/>
            <person name="Wang M."/>
            <person name="Ming D."/>
        </authorList>
    </citation>
    <scope>NUCLEOTIDE SEQUENCE [LARGE SCALE GENOMIC DNA]</scope>
    <source>
        <strain evidence="2">PR63039</strain>
    </source>
</reference>
<evidence type="ECO:0000313" key="1">
    <source>
        <dbReference type="EMBL" id="ALU28459.1"/>
    </source>
</evidence>
<gene>
    <name evidence="1" type="ORF">AS202_19960</name>
</gene>
<proteinExistence type="predicted"/>
<geneLocation type="plasmid" evidence="1 2">
    <name>p63039</name>
</geneLocation>
<dbReference type="AlphaFoldDB" id="A0AAI8C7K4"/>
<dbReference type="Proteomes" id="UP000069030">
    <property type="component" value="Plasmid p63039"/>
</dbReference>
<organism evidence="1 2">
    <name type="scientific">Myroides odoratimimus</name>
    <dbReference type="NCBI Taxonomy" id="76832"/>
    <lineage>
        <taxon>Bacteria</taxon>
        <taxon>Pseudomonadati</taxon>
        <taxon>Bacteroidota</taxon>
        <taxon>Flavobacteriia</taxon>
        <taxon>Flavobacteriales</taxon>
        <taxon>Flavobacteriaceae</taxon>
        <taxon>Myroides</taxon>
    </lineage>
</organism>
<keyword evidence="1" id="KW-0614">Plasmid</keyword>
<name>A0AAI8C7K4_9FLAO</name>
<accession>A0AAI8C7K4</accession>
<dbReference type="KEGG" id="mod:AS202_19960"/>
<dbReference type="RefSeq" id="WP_058700104.1">
    <property type="nucleotide sequence ID" value="NZ_CP013691.1"/>
</dbReference>